<keyword evidence="2" id="KW-0645">Protease</keyword>
<dbReference type="Proteomes" id="UP001244787">
    <property type="component" value="Unassembled WGS sequence"/>
</dbReference>
<dbReference type="InterPro" id="IPR051543">
    <property type="entry name" value="Serine_Peptidase_S9A"/>
</dbReference>
<dbReference type="Pfam" id="PF02897">
    <property type="entry name" value="Peptidase_S9_N"/>
    <property type="match status" value="1"/>
</dbReference>
<keyword evidence="9" id="KW-1185">Reference proteome</keyword>
<evidence type="ECO:0000259" key="7">
    <source>
        <dbReference type="Pfam" id="PF02897"/>
    </source>
</evidence>
<sequence>MMKKYAFLSIASLIFAASINAQEISKPNMKITPPKAQKIQKQLTAHGDVRIDEFYWLNNPEDEKVIDYLKEENLYYESMTAHTKKFKEDLFEEMKARIKENDQSVPYKLNGYFYITRFETGKDYPIYTRKKGSLHAKEEILFDVNEMAKGHSYYNLTGLNVSEDNKLISFGVDTLSRRKYDIYIKNLETGEIYPERIPLTTGSATWDSNNSVLFYTRKDEKTLRADRIYRHTLGTDPITDELIFTEEDETFGTYVYKTKSKKFIVIGSYSTLTSEYRVLEANNPTGDFRIFQPRERGLEYSISHFGDNWYVLTNKDNALNFKLMKTAEGATTQENWVDMIPHRNNVLLEDIDIFKDFLVVSERNNGLTQIRIKKWDGNADYYLPFDNETYTAHTTQNPEFDTKILRYGYNSLNTPASVIDFNMETKEKTVLKETEVLGGKFDKNNYETERLWANATDGTKIPMSVIYRKGIKKDGKNPLLIYGYGSYGATVDPYFSSVRLSLLDRGFIYVIAHIRGGEYMGRQWYEDGKLLKKKNTFTDFIDASKYLIEQGYTSPEHLYASGGSAGGLLMGAIVNIAPELYNGIIASVPFVDVVTTMLDDSIPLTTGEYDEWGNPNDPEYYNYMKSYSPYDNVQARNYPNILVTTGLHDSQVQYWEPAKWVARIRDKKTDSNQLLLQTNMDAGHGGASGRFEALKEVAMDYAFLLDLEGITE</sequence>
<dbReference type="Gene3D" id="2.130.10.120">
    <property type="entry name" value="Prolyl oligopeptidase, N-terminal domain"/>
    <property type="match status" value="1"/>
</dbReference>
<dbReference type="Gene3D" id="3.40.50.1820">
    <property type="entry name" value="alpha/beta hydrolase"/>
    <property type="match status" value="1"/>
</dbReference>
<evidence type="ECO:0000256" key="5">
    <source>
        <dbReference type="SAM" id="SignalP"/>
    </source>
</evidence>
<organism evidence="8 9">
    <name type="scientific">Aequorivita aurantiaca</name>
    <dbReference type="NCBI Taxonomy" id="3053356"/>
    <lineage>
        <taxon>Bacteria</taxon>
        <taxon>Pseudomonadati</taxon>
        <taxon>Bacteroidota</taxon>
        <taxon>Flavobacteriia</taxon>
        <taxon>Flavobacteriales</taxon>
        <taxon>Flavobacteriaceae</taxon>
        <taxon>Aequorivita</taxon>
    </lineage>
</organism>
<protein>
    <submittedName>
        <fullName evidence="8">S9 family peptidase</fullName>
    </submittedName>
</protein>
<dbReference type="InterPro" id="IPR023302">
    <property type="entry name" value="Pept_S9A_N"/>
</dbReference>
<dbReference type="InterPro" id="IPR029058">
    <property type="entry name" value="AB_hydrolase_fold"/>
</dbReference>
<evidence type="ECO:0000256" key="4">
    <source>
        <dbReference type="ARBA" id="ARBA00022825"/>
    </source>
</evidence>
<dbReference type="PANTHER" id="PTHR11757:SF19">
    <property type="entry name" value="PROLYL ENDOPEPTIDASE-LIKE"/>
    <property type="match status" value="1"/>
</dbReference>
<evidence type="ECO:0000313" key="9">
    <source>
        <dbReference type="Proteomes" id="UP001244787"/>
    </source>
</evidence>
<evidence type="ECO:0000313" key="8">
    <source>
        <dbReference type="EMBL" id="MDN3724019.1"/>
    </source>
</evidence>
<evidence type="ECO:0000256" key="3">
    <source>
        <dbReference type="ARBA" id="ARBA00022801"/>
    </source>
</evidence>
<comment type="caution">
    <text evidence="8">The sequence shown here is derived from an EMBL/GenBank/DDBJ whole genome shotgun (WGS) entry which is preliminary data.</text>
</comment>
<dbReference type="InterPro" id="IPR002471">
    <property type="entry name" value="Pept_S9_AS"/>
</dbReference>
<name>A0ABT8DH34_9FLAO</name>
<evidence type="ECO:0000256" key="2">
    <source>
        <dbReference type="ARBA" id="ARBA00022670"/>
    </source>
</evidence>
<dbReference type="InterPro" id="IPR001375">
    <property type="entry name" value="Peptidase_S9_cat"/>
</dbReference>
<feature type="domain" description="Peptidase S9A N-terminal" evidence="7">
    <location>
        <begin position="35"/>
        <end position="433"/>
    </location>
</feature>
<feature type="domain" description="Peptidase S9 prolyl oligopeptidase catalytic" evidence="6">
    <location>
        <begin position="494"/>
        <end position="706"/>
    </location>
</feature>
<evidence type="ECO:0000259" key="6">
    <source>
        <dbReference type="Pfam" id="PF00326"/>
    </source>
</evidence>
<proteinExistence type="inferred from homology"/>
<dbReference type="EMBL" id="JAUGQQ010000003">
    <property type="protein sequence ID" value="MDN3724019.1"/>
    <property type="molecule type" value="Genomic_DNA"/>
</dbReference>
<reference evidence="8 9" key="1">
    <citation type="submission" date="2023-06" db="EMBL/GenBank/DDBJ databases">
        <authorList>
            <person name="Ye Y.-Q."/>
            <person name="Du Z.-J."/>
        </authorList>
    </citation>
    <scope>NUCLEOTIDE SEQUENCE [LARGE SCALE GENOMIC DNA]</scope>
    <source>
        <strain evidence="8 9">SDUM287046</strain>
    </source>
</reference>
<keyword evidence="4" id="KW-0720">Serine protease</keyword>
<keyword evidence="3" id="KW-0378">Hydrolase</keyword>
<feature type="chain" id="PRO_5045172867" evidence="5">
    <location>
        <begin position="22"/>
        <end position="712"/>
    </location>
</feature>
<evidence type="ECO:0000256" key="1">
    <source>
        <dbReference type="ARBA" id="ARBA00005228"/>
    </source>
</evidence>
<dbReference type="PRINTS" id="PR00862">
    <property type="entry name" value="PROLIGOPTASE"/>
</dbReference>
<dbReference type="InterPro" id="IPR002470">
    <property type="entry name" value="Peptidase_S9A"/>
</dbReference>
<dbReference type="SUPFAM" id="SSF53474">
    <property type="entry name" value="alpha/beta-Hydrolases"/>
    <property type="match status" value="1"/>
</dbReference>
<accession>A0ABT8DH34</accession>
<keyword evidence="5" id="KW-0732">Signal</keyword>
<dbReference type="PROSITE" id="PS00708">
    <property type="entry name" value="PRO_ENDOPEP_SER"/>
    <property type="match status" value="1"/>
</dbReference>
<dbReference type="SUPFAM" id="SSF50993">
    <property type="entry name" value="Peptidase/esterase 'gauge' domain"/>
    <property type="match status" value="1"/>
</dbReference>
<dbReference type="Pfam" id="PF00326">
    <property type="entry name" value="Peptidase_S9"/>
    <property type="match status" value="1"/>
</dbReference>
<feature type="signal peptide" evidence="5">
    <location>
        <begin position="1"/>
        <end position="21"/>
    </location>
</feature>
<dbReference type="PANTHER" id="PTHR11757">
    <property type="entry name" value="PROTEASE FAMILY S9A OLIGOPEPTIDASE"/>
    <property type="match status" value="1"/>
</dbReference>
<comment type="similarity">
    <text evidence="1">Belongs to the peptidase S9A family.</text>
</comment>
<gene>
    <name evidence="8" type="ORF">QRD02_06465</name>
</gene>